<evidence type="ECO:0000313" key="6">
    <source>
        <dbReference type="EMBL" id="AFZ21668.1"/>
    </source>
</evidence>
<dbReference type="Proteomes" id="UP000010471">
    <property type="component" value="Chromosome"/>
</dbReference>
<reference evidence="6 7" key="1">
    <citation type="submission" date="2012-06" db="EMBL/GenBank/DDBJ databases">
        <title>Finished chromosome of genome of Microcoleus sp. PCC 7113.</title>
        <authorList>
            <consortium name="US DOE Joint Genome Institute"/>
            <person name="Gugger M."/>
            <person name="Coursin T."/>
            <person name="Rippka R."/>
            <person name="Tandeau De Marsac N."/>
            <person name="Huntemann M."/>
            <person name="Wei C.-L."/>
            <person name="Han J."/>
            <person name="Detter J.C."/>
            <person name="Han C."/>
            <person name="Tapia R."/>
            <person name="Chen A."/>
            <person name="Kyrpides N."/>
            <person name="Mavromatis K."/>
            <person name="Markowitz V."/>
            <person name="Szeto E."/>
            <person name="Ivanova N."/>
            <person name="Pagani I."/>
            <person name="Pati A."/>
            <person name="Goodwin L."/>
            <person name="Nordberg H.P."/>
            <person name="Cantor M.N."/>
            <person name="Hua S.X."/>
            <person name="Woyke T."/>
            <person name="Kerfeld C.A."/>
        </authorList>
    </citation>
    <scope>NUCLEOTIDE SEQUENCE [LARGE SCALE GENOMIC DNA]</scope>
    <source>
        <strain evidence="6 7">PCC 7113</strain>
    </source>
</reference>
<feature type="transmembrane region" description="Helical" evidence="5">
    <location>
        <begin position="6"/>
        <end position="27"/>
    </location>
</feature>
<dbReference type="KEGG" id="mic:Mic7113_6071"/>
<dbReference type="InterPro" id="IPR044890">
    <property type="entry name" value="TMEM14_sf"/>
</dbReference>
<keyword evidence="4 5" id="KW-0472">Membrane</keyword>
<dbReference type="Pfam" id="PF03647">
    <property type="entry name" value="Tmemb_14"/>
    <property type="match status" value="1"/>
</dbReference>
<proteinExistence type="predicted"/>
<dbReference type="GO" id="GO:0016020">
    <property type="term" value="C:membrane"/>
    <property type="evidence" value="ECO:0007669"/>
    <property type="project" value="UniProtKB-SubCell"/>
</dbReference>
<protein>
    <submittedName>
        <fullName evidence="6">Small integral membrane protein</fullName>
    </submittedName>
</protein>
<evidence type="ECO:0000256" key="3">
    <source>
        <dbReference type="ARBA" id="ARBA00022989"/>
    </source>
</evidence>
<feature type="transmembrane region" description="Helical" evidence="5">
    <location>
        <begin position="34"/>
        <end position="52"/>
    </location>
</feature>
<evidence type="ECO:0000256" key="5">
    <source>
        <dbReference type="SAM" id="Phobius"/>
    </source>
</evidence>
<sequence length="114" mass="12117">MNNLFVIATWSILVYGIVVLLGGVMGYVKAKSQVSLFSGVASGIALLVAWFICRQIPLVGLGLATFLGLVLFIVFVIRFFKTRAFMPAGLMTLFSLAATVIFLLGLLSGGGLLT</sequence>
<evidence type="ECO:0000313" key="7">
    <source>
        <dbReference type="Proteomes" id="UP000010471"/>
    </source>
</evidence>
<dbReference type="HOGENOM" id="CLU_096652_5_1_3"/>
<dbReference type="PANTHER" id="PTHR12668">
    <property type="entry name" value="TRANSMEMBRANE PROTEIN 14, 15"/>
    <property type="match status" value="1"/>
</dbReference>
<keyword evidence="7" id="KW-1185">Reference proteome</keyword>
<dbReference type="InterPro" id="IPR005349">
    <property type="entry name" value="TMEM14"/>
</dbReference>
<gene>
    <name evidence="6" type="ORF">Mic7113_6071</name>
</gene>
<feature type="transmembrane region" description="Helical" evidence="5">
    <location>
        <begin position="92"/>
        <end position="113"/>
    </location>
</feature>
<feature type="transmembrane region" description="Helical" evidence="5">
    <location>
        <begin position="58"/>
        <end position="80"/>
    </location>
</feature>
<comment type="subcellular location">
    <subcellularLocation>
        <location evidence="1">Membrane</location>
    </subcellularLocation>
</comment>
<evidence type="ECO:0000256" key="4">
    <source>
        <dbReference type="ARBA" id="ARBA00023136"/>
    </source>
</evidence>
<dbReference type="eggNOG" id="COG5548">
    <property type="taxonomic scope" value="Bacteria"/>
</dbReference>
<evidence type="ECO:0000256" key="2">
    <source>
        <dbReference type="ARBA" id="ARBA00022692"/>
    </source>
</evidence>
<dbReference type="RefSeq" id="WP_015185797.1">
    <property type="nucleotide sequence ID" value="NC_019738.1"/>
</dbReference>
<name>K9WNB5_9CYAN</name>
<keyword evidence="2 5" id="KW-0812">Transmembrane</keyword>
<dbReference type="PANTHER" id="PTHR12668:SF43">
    <property type="entry name" value="TRANSMEMBRANE PROTEIN 14 HOMOLOG"/>
    <property type="match status" value="1"/>
</dbReference>
<evidence type="ECO:0000256" key="1">
    <source>
        <dbReference type="ARBA" id="ARBA00004370"/>
    </source>
</evidence>
<dbReference type="Gene3D" id="1.10.10.1740">
    <property type="entry name" value="Transmembrane protein 14-like"/>
    <property type="match status" value="1"/>
</dbReference>
<dbReference type="AlphaFoldDB" id="K9WNB5"/>
<keyword evidence="3 5" id="KW-1133">Transmembrane helix</keyword>
<dbReference type="STRING" id="1173027.Mic7113_6071"/>
<dbReference type="EMBL" id="CP003630">
    <property type="protein sequence ID" value="AFZ21668.1"/>
    <property type="molecule type" value="Genomic_DNA"/>
</dbReference>
<accession>K9WNB5</accession>
<organism evidence="6 7">
    <name type="scientific">Allocoleopsis franciscana PCC 7113</name>
    <dbReference type="NCBI Taxonomy" id="1173027"/>
    <lineage>
        <taxon>Bacteria</taxon>
        <taxon>Bacillati</taxon>
        <taxon>Cyanobacteriota</taxon>
        <taxon>Cyanophyceae</taxon>
        <taxon>Coleofasciculales</taxon>
        <taxon>Coleofasciculaceae</taxon>
        <taxon>Allocoleopsis</taxon>
        <taxon>Allocoleopsis franciscana</taxon>
    </lineage>
</organism>
<dbReference type="OrthoDB" id="468294at2"/>